<dbReference type="EMBL" id="LTBA01000028">
    <property type="protein sequence ID" value="KYH34044.1"/>
    <property type="molecule type" value="Genomic_DNA"/>
</dbReference>
<dbReference type="PANTHER" id="PTHR43221">
    <property type="entry name" value="PROTEASE HTPX"/>
    <property type="match status" value="1"/>
</dbReference>
<keyword evidence="1" id="KW-1003">Cell membrane</keyword>
<protein>
    <submittedName>
        <fullName evidence="13">Protease HtpX</fullName>
    </submittedName>
</protein>
<dbReference type="InterPro" id="IPR050083">
    <property type="entry name" value="HtpX_protease"/>
</dbReference>
<evidence type="ECO:0000256" key="11">
    <source>
        <dbReference type="SAM" id="Phobius"/>
    </source>
</evidence>
<dbReference type="STRING" id="1121338.CLTEP_20450"/>
<dbReference type="GO" id="GO:0046872">
    <property type="term" value="F:metal ion binding"/>
    <property type="evidence" value="ECO:0007669"/>
    <property type="project" value="UniProtKB-KW"/>
</dbReference>
<feature type="transmembrane region" description="Helical" evidence="11">
    <location>
        <begin position="129"/>
        <end position="152"/>
    </location>
</feature>
<evidence type="ECO:0000256" key="10">
    <source>
        <dbReference type="RuleBase" id="RU003983"/>
    </source>
</evidence>
<sequence>MLDYLFNLSILQIILVNIILVAINFLFSLFVRSRVIKKYNKTKSIEKALYIESILGKYIHTILIIGTAFFDALVITPYFRHFHKFSVIIVVGVICSIITIILVINQLVLFNTNKMLRKTEATKKEQIGLLIRFMIFSIIPVLIMLAVLQINPKELNIGVRFQKYFKILIPVIAYMLISFILPLFNKYLLKAVPMDDSDLKNELIHFLNKCGIKKVEIFLWPMKSNKHANALVSGLIHKQIFISDYLLENFSLEETKAILAHEIGHIKKFHLWIRTALIIGMLIVFPLLGELFEYYEKTISEIPIWLGIMIFAIVFILYFGFFLYFIYRIQERQADSFVLELGVDGEVFISALYKLAKLNHTVMKYNKVDEKFKTHPSVAKRIKWIRDYPRGVNFSRK</sequence>
<gene>
    <name evidence="13" type="primary">htpX</name>
    <name evidence="13" type="ORF">CLTEP_20450</name>
</gene>
<dbReference type="CDD" id="cd07345">
    <property type="entry name" value="M48A_Ste24p-like"/>
    <property type="match status" value="1"/>
</dbReference>
<keyword evidence="6 10" id="KW-0862">Zinc</keyword>
<keyword evidence="5 10" id="KW-0378">Hydrolase</keyword>
<feature type="transmembrane region" description="Helical" evidence="11">
    <location>
        <begin position="304"/>
        <end position="327"/>
    </location>
</feature>
<dbReference type="RefSeq" id="WP_066826380.1">
    <property type="nucleotide sequence ID" value="NZ_LTBA01000028.1"/>
</dbReference>
<comment type="cofactor">
    <cofactor evidence="10">
        <name>Zn(2+)</name>
        <dbReference type="ChEBI" id="CHEBI:29105"/>
    </cofactor>
    <text evidence="10">Binds 1 zinc ion per subunit.</text>
</comment>
<dbReference type="Proteomes" id="UP000075531">
    <property type="component" value="Unassembled WGS sequence"/>
</dbReference>
<evidence type="ECO:0000256" key="8">
    <source>
        <dbReference type="ARBA" id="ARBA00023049"/>
    </source>
</evidence>
<feature type="transmembrane region" description="Helical" evidence="11">
    <location>
        <begin position="271"/>
        <end position="292"/>
    </location>
</feature>
<dbReference type="OrthoDB" id="9810445at2"/>
<feature type="transmembrane region" description="Helical" evidence="11">
    <location>
        <begin position="58"/>
        <end position="79"/>
    </location>
</feature>
<keyword evidence="14" id="KW-1185">Reference proteome</keyword>
<evidence type="ECO:0000256" key="7">
    <source>
        <dbReference type="ARBA" id="ARBA00022989"/>
    </source>
</evidence>
<evidence type="ECO:0000256" key="6">
    <source>
        <dbReference type="ARBA" id="ARBA00022833"/>
    </source>
</evidence>
<keyword evidence="7 11" id="KW-1133">Transmembrane helix</keyword>
<evidence type="ECO:0000256" key="3">
    <source>
        <dbReference type="ARBA" id="ARBA00022692"/>
    </source>
</evidence>
<comment type="similarity">
    <text evidence="10">Belongs to the peptidase M48 family.</text>
</comment>
<dbReference type="GO" id="GO:0004222">
    <property type="term" value="F:metalloendopeptidase activity"/>
    <property type="evidence" value="ECO:0007669"/>
    <property type="project" value="InterPro"/>
</dbReference>
<keyword evidence="4" id="KW-0479">Metal-binding</keyword>
<reference evidence="13 14" key="1">
    <citation type="submission" date="2016-02" db="EMBL/GenBank/DDBJ databases">
        <title>Genome sequence of Clostridium tepidiprofundi DSM 19306.</title>
        <authorList>
            <person name="Poehlein A."/>
            <person name="Daniel R."/>
        </authorList>
    </citation>
    <scope>NUCLEOTIDE SEQUENCE [LARGE SCALE GENOMIC DNA]</scope>
    <source>
        <strain evidence="13 14">DSM 19306</strain>
    </source>
</reference>
<dbReference type="Pfam" id="PF01435">
    <property type="entry name" value="Peptidase_M48"/>
    <property type="match status" value="1"/>
</dbReference>
<dbReference type="GO" id="GO:0006508">
    <property type="term" value="P:proteolysis"/>
    <property type="evidence" value="ECO:0007669"/>
    <property type="project" value="UniProtKB-KW"/>
</dbReference>
<evidence type="ECO:0000256" key="1">
    <source>
        <dbReference type="ARBA" id="ARBA00022475"/>
    </source>
</evidence>
<dbReference type="AlphaFoldDB" id="A0A151B2B2"/>
<feature type="transmembrane region" description="Helical" evidence="11">
    <location>
        <begin position="164"/>
        <end position="184"/>
    </location>
</feature>
<dbReference type="Gene3D" id="3.30.2010.10">
    <property type="entry name" value="Metalloproteases ('zincins'), catalytic domain"/>
    <property type="match status" value="1"/>
</dbReference>
<keyword evidence="9 11" id="KW-0472">Membrane</keyword>
<evidence type="ECO:0000313" key="13">
    <source>
        <dbReference type="EMBL" id="KYH34044.1"/>
    </source>
</evidence>
<comment type="caution">
    <text evidence="13">The sequence shown here is derived from an EMBL/GenBank/DDBJ whole genome shotgun (WGS) entry which is preliminary data.</text>
</comment>
<name>A0A151B2B2_9CLOT</name>
<dbReference type="InterPro" id="IPR001915">
    <property type="entry name" value="Peptidase_M48"/>
</dbReference>
<feature type="transmembrane region" description="Helical" evidence="11">
    <location>
        <begin position="85"/>
        <end position="108"/>
    </location>
</feature>
<keyword evidence="2 10" id="KW-0645">Protease</keyword>
<feature type="domain" description="Peptidase M48" evidence="12">
    <location>
        <begin position="198"/>
        <end position="386"/>
    </location>
</feature>
<evidence type="ECO:0000313" key="14">
    <source>
        <dbReference type="Proteomes" id="UP000075531"/>
    </source>
</evidence>
<evidence type="ECO:0000256" key="4">
    <source>
        <dbReference type="ARBA" id="ARBA00022723"/>
    </source>
</evidence>
<accession>A0A151B2B2</accession>
<dbReference type="PANTHER" id="PTHR43221:SF2">
    <property type="entry name" value="PROTEASE HTPX HOMOLOG"/>
    <property type="match status" value="1"/>
</dbReference>
<keyword evidence="8 10" id="KW-0482">Metalloprotease</keyword>
<proteinExistence type="inferred from homology"/>
<feature type="transmembrane region" description="Helical" evidence="11">
    <location>
        <begin position="6"/>
        <end position="31"/>
    </location>
</feature>
<evidence type="ECO:0000256" key="5">
    <source>
        <dbReference type="ARBA" id="ARBA00022801"/>
    </source>
</evidence>
<keyword evidence="3 11" id="KW-0812">Transmembrane</keyword>
<dbReference type="PATRIC" id="fig|1121338.3.peg.2132"/>
<evidence type="ECO:0000256" key="9">
    <source>
        <dbReference type="ARBA" id="ARBA00023136"/>
    </source>
</evidence>
<evidence type="ECO:0000256" key="2">
    <source>
        <dbReference type="ARBA" id="ARBA00022670"/>
    </source>
</evidence>
<evidence type="ECO:0000259" key="12">
    <source>
        <dbReference type="Pfam" id="PF01435"/>
    </source>
</evidence>
<organism evidence="13 14">
    <name type="scientific">Clostridium tepidiprofundi DSM 19306</name>
    <dbReference type="NCBI Taxonomy" id="1121338"/>
    <lineage>
        <taxon>Bacteria</taxon>
        <taxon>Bacillati</taxon>
        <taxon>Bacillota</taxon>
        <taxon>Clostridia</taxon>
        <taxon>Eubacteriales</taxon>
        <taxon>Clostridiaceae</taxon>
        <taxon>Clostridium</taxon>
    </lineage>
</organism>